<reference evidence="5" key="1">
    <citation type="journal article" date="2021" name="PeerJ">
        <title>Extensive microbial diversity within the chicken gut microbiome revealed by metagenomics and culture.</title>
        <authorList>
            <person name="Gilroy R."/>
            <person name="Ravi A."/>
            <person name="Getino M."/>
            <person name="Pursley I."/>
            <person name="Horton D.L."/>
            <person name="Alikhan N.F."/>
            <person name="Baker D."/>
            <person name="Gharbi K."/>
            <person name="Hall N."/>
            <person name="Watson M."/>
            <person name="Adriaenssens E.M."/>
            <person name="Foster-Nyarko E."/>
            <person name="Jarju S."/>
            <person name="Secka A."/>
            <person name="Antonio M."/>
            <person name="Oren A."/>
            <person name="Chaudhuri R.R."/>
            <person name="La Ragione R."/>
            <person name="Hildebrand F."/>
            <person name="Pallen M.J."/>
        </authorList>
    </citation>
    <scope>NUCLEOTIDE SEQUENCE</scope>
    <source>
        <strain evidence="5">9794</strain>
    </source>
</reference>
<evidence type="ECO:0000313" key="5">
    <source>
        <dbReference type="EMBL" id="HJF81764.1"/>
    </source>
</evidence>
<dbReference type="GO" id="GO:0006950">
    <property type="term" value="P:response to stress"/>
    <property type="evidence" value="ECO:0007669"/>
    <property type="project" value="UniProtKB-ARBA"/>
</dbReference>
<evidence type="ECO:0000256" key="1">
    <source>
        <dbReference type="ARBA" id="ARBA00006889"/>
    </source>
</evidence>
<organism evidence="5 6">
    <name type="scientific">Phocaeicola plebeius</name>
    <dbReference type="NCBI Taxonomy" id="310297"/>
    <lineage>
        <taxon>Bacteria</taxon>
        <taxon>Pseudomonadati</taxon>
        <taxon>Bacteroidota</taxon>
        <taxon>Bacteroidia</taxon>
        <taxon>Bacteroidales</taxon>
        <taxon>Bacteroidaceae</taxon>
        <taxon>Phocaeicola</taxon>
    </lineage>
</organism>
<dbReference type="PANTHER" id="PTHR10612">
    <property type="entry name" value="APOLIPOPROTEIN D"/>
    <property type="match status" value="1"/>
</dbReference>
<dbReference type="CDD" id="cd19438">
    <property type="entry name" value="lipocalin_Blc-like"/>
    <property type="match status" value="1"/>
</dbReference>
<dbReference type="AlphaFoldDB" id="A0A921HJX6"/>
<reference evidence="5" key="2">
    <citation type="submission" date="2021-09" db="EMBL/GenBank/DDBJ databases">
        <authorList>
            <person name="Gilroy R."/>
        </authorList>
    </citation>
    <scope>NUCLEOTIDE SEQUENCE</scope>
    <source>
        <strain evidence="5">9794</strain>
    </source>
</reference>
<dbReference type="InterPro" id="IPR002446">
    <property type="entry name" value="Lipocalin_bac"/>
</dbReference>
<dbReference type="Gene3D" id="2.40.128.20">
    <property type="match status" value="1"/>
</dbReference>
<dbReference type="PANTHER" id="PTHR10612:SF34">
    <property type="entry name" value="APOLIPOPROTEIN D"/>
    <property type="match status" value="1"/>
</dbReference>
<dbReference type="InterPro" id="IPR022271">
    <property type="entry name" value="Lipocalin_ApoD"/>
</dbReference>
<feature type="lipid moiety-binding region" description="S-diacylglycerol cysteine" evidence="2">
    <location>
        <position position="20"/>
    </location>
</feature>
<keyword evidence="2" id="KW-0449">Lipoprotein</keyword>
<dbReference type="EMBL" id="DYWE01000087">
    <property type="protein sequence ID" value="HJF81764.1"/>
    <property type="molecule type" value="Genomic_DNA"/>
</dbReference>
<gene>
    <name evidence="5" type="ORF">K8V40_08965</name>
</gene>
<feature type="domain" description="Lipocalin/cytosolic fatty-acid binding" evidence="4">
    <location>
        <begin position="36"/>
        <end position="171"/>
    </location>
</feature>
<accession>A0A921HJX6</accession>
<dbReference type="InterPro" id="IPR022272">
    <property type="entry name" value="Lipocalin_CS"/>
</dbReference>
<evidence type="ECO:0000256" key="2">
    <source>
        <dbReference type="PIRSR" id="PIRSR036893-52"/>
    </source>
</evidence>
<dbReference type="Pfam" id="PF08212">
    <property type="entry name" value="Lipocalin_2"/>
    <property type="match status" value="1"/>
</dbReference>
<dbReference type="PRINTS" id="PR01171">
    <property type="entry name" value="BCTLIPOCALIN"/>
</dbReference>
<feature type="chain" id="PRO_5043893679" evidence="3">
    <location>
        <begin position="23"/>
        <end position="173"/>
    </location>
</feature>
<dbReference type="InterPro" id="IPR047202">
    <property type="entry name" value="Lipocalin_Blc-like_dom"/>
</dbReference>
<evidence type="ECO:0000259" key="4">
    <source>
        <dbReference type="Pfam" id="PF08212"/>
    </source>
</evidence>
<proteinExistence type="inferred from homology"/>
<keyword evidence="2" id="KW-0564">Palmitate</keyword>
<dbReference type="PIRSF" id="PIRSF036893">
    <property type="entry name" value="Lipocalin_ApoD"/>
    <property type="match status" value="1"/>
</dbReference>
<dbReference type="PROSITE" id="PS00213">
    <property type="entry name" value="LIPOCALIN"/>
    <property type="match status" value="1"/>
</dbReference>
<comment type="caution">
    <text evidence="5">The sequence shown here is derived from an EMBL/GenBank/DDBJ whole genome shotgun (WGS) entry which is preliminary data.</text>
</comment>
<evidence type="ECO:0000256" key="3">
    <source>
        <dbReference type="SAM" id="SignalP"/>
    </source>
</evidence>
<dbReference type="InterPro" id="IPR012674">
    <property type="entry name" value="Calycin"/>
</dbReference>
<dbReference type="Proteomes" id="UP000722357">
    <property type="component" value="Unassembled WGS sequence"/>
</dbReference>
<comment type="similarity">
    <text evidence="1">Belongs to the calycin superfamily. Lipocalin family.</text>
</comment>
<dbReference type="SUPFAM" id="SSF50814">
    <property type="entry name" value="Lipocalins"/>
    <property type="match status" value="1"/>
</dbReference>
<protein>
    <submittedName>
        <fullName evidence="5">Lipocalin family protein</fullName>
    </submittedName>
</protein>
<evidence type="ECO:0000313" key="6">
    <source>
        <dbReference type="Proteomes" id="UP000722357"/>
    </source>
</evidence>
<feature type="lipid moiety-binding region" description="N-palmitoyl cysteine" evidence="2">
    <location>
        <position position="20"/>
    </location>
</feature>
<sequence length="173" mass="20340">RRYMKHTLILLCALLGLGSCQSGNSTEIDNRTVQTFDVQRFMGKWHEIARYDHRFEKGMTRVTATYTLLPNGRIEVLNAGYKDGKYKEIKGKAKQPDPNDPGKLKVSFFLWFYADYYVLDIDSDYRYVLIGSSSDKYLWIMSREETLPDEVLQELLDKLRKRGYDTERLVFNK</sequence>
<dbReference type="InterPro" id="IPR000566">
    <property type="entry name" value="Lipocln_cytosolic_FA-bd_dom"/>
</dbReference>
<keyword evidence="3" id="KW-0732">Signal</keyword>
<feature type="signal peptide" evidence="3">
    <location>
        <begin position="1"/>
        <end position="22"/>
    </location>
</feature>
<feature type="non-terminal residue" evidence="5">
    <location>
        <position position="1"/>
    </location>
</feature>
<name>A0A921HJX6_9BACT</name>